<dbReference type="Proteomes" id="UP000799754">
    <property type="component" value="Unassembled WGS sequence"/>
</dbReference>
<keyword evidence="2" id="KW-1185">Reference proteome</keyword>
<organism evidence="1 2">
    <name type="scientific">Macroventuria anomochaeta</name>
    <dbReference type="NCBI Taxonomy" id="301207"/>
    <lineage>
        <taxon>Eukaryota</taxon>
        <taxon>Fungi</taxon>
        <taxon>Dikarya</taxon>
        <taxon>Ascomycota</taxon>
        <taxon>Pezizomycotina</taxon>
        <taxon>Dothideomycetes</taxon>
        <taxon>Pleosporomycetidae</taxon>
        <taxon>Pleosporales</taxon>
        <taxon>Pleosporineae</taxon>
        <taxon>Didymellaceae</taxon>
        <taxon>Macroventuria</taxon>
    </lineage>
</organism>
<comment type="caution">
    <text evidence="1">The sequence shown here is derived from an EMBL/GenBank/DDBJ whole genome shotgun (WGS) entry which is preliminary data.</text>
</comment>
<protein>
    <submittedName>
        <fullName evidence="1">Alpha/beta-hydrolase</fullName>
    </submittedName>
</protein>
<evidence type="ECO:0000313" key="2">
    <source>
        <dbReference type="Proteomes" id="UP000799754"/>
    </source>
</evidence>
<dbReference type="EMBL" id="MU006701">
    <property type="protein sequence ID" value="KAF2633902.1"/>
    <property type="molecule type" value="Genomic_DNA"/>
</dbReference>
<name>A0ACB6SIR9_9PLEO</name>
<reference evidence="1" key="1">
    <citation type="journal article" date="2020" name="Stud. Mycol.">
        <title>101 Dothideomycetes genomes: a test case for predicting lifestyles and emergence of pathogens.</title>
        <authorList>
            <person name="Haridas S."/>
            <person name="Albert R."/>
            <person name="Binder M."/>
            <person name="Bloem J."/>
            <person name="Labutti K."/>
            <person name="Salamov A."/>
            <person name="Andreopoulos B."/>
            <person name="Baker S."/>
            <person name="Barry K."/>
            <person name="Bills G."/>
            <person name="Bluhm B."/>
            <person name="Cannon C."/>
            <person name="Castanera R."/>
            <person name="Culley D."/>
            <person name="Daum C."/>
            <person name="Ezra D."/>
            <person name="Gonzalez J."/>
            <person name="Henrissat B."/>
            <person name="Kuo A."/>
            <person name="Liang C."/>
            <person name="Lipzen A."/>
            <person name="Lutzoni F."/>
            <person name="Magnuson J."/>
            <person name="Mondo S."/>
            <person name="Nolan M."/>
            <person name="Ohm R."/>
            <person name="Pangilinan J."/>
            <person name="Park H.-J."/>
            <person name="Ramirez L."/>
            <person name="Alfaro M."/>
            <person name="Sun H."/>
            <person name="Tritt A."/>
            <person name="Yoshinaga Y."/>
            <person name="Zwiers L.-H."/>
            <person name="Turgeon B."/>
            <person name="Goodwin S."/>
            <person name="Spatafora J."/>
            <person name="Crous P."/>
            <person name="Grigoriev I."/>
        </authorList>
    </citation>
    <scope>NUCLEOTIDE SEQUENCE</scope>
    <source>
        <strain evidence="1">CBS 525.71</strain>
    </source>
</reference>
<evidence type="ECO:0000313" key="1">
    <source>
        <dbReference type="EMBL" id="KAF2633902.1"/>
    </source>
</evidence>
<sequence length="531" mass="59416">MKPTATTTLDLGPHGQLKGSVFANGVKRFTPIPYAQPPTGPRRWKKPEPLPKGHVYGSNGPLDCTLNGNVCPQPEYIINGSSMINTDYNFDEDCLAVNVWLPPGDSPENGWPILAWIHGGWLQIGDPSLKEHTQPTQLIAEGGLNAIVVSIGYRLNIFGFLAGKELKGNFGFWDQRCALEWLQDYAPYFGGDPKRVTLGGLSAGAFSTHVQLDYELFRGNDQRPLFHSVWLQSNAIPAQPKTLGEVDAQLQNVFETFNISKSLSPEERLKQLREVPASSLVKKIFDLDIHTFRGVTDDDMIPSDLISNVHFSAFAARFKEREMRILLGEAETEEVLYALTNPPPTSSSDNMLCGLNNYYALPVCENLLSLYTREGSSADSRVESALSLEDDSEKAKQLFGLITSDVQVRAPIRVLSKALYDGGVPPECILRYRIAYRPECTDKVYPRSFGVTHAADGMSWWYIERYGFSEQENGRVREWLGRTLTPLVTGDNRSVEKLALQEFLYFKEDGGIEVVEDGHWRWMMRVAQTLG</sequence>
<gene>
    <name evidence="1" type="ORF">BU25DRAFT_381743</name>
</gene>
<proteinExistence type="predicted"/>
<accession>A0ACB6SIR9</accession>